<dbReference type="InterPro" id="IPR027417">
    <property type="entry name" value="P-loop_NTPase"/>
</dbReference>
<keyword evidence="4" id="KW-1000">Mitochondrion outer membrane</keyword>
<dbReference type="InterPro" id="IPR031466">
    <property type="entry name" value="MIIP"/>
</dbReference>
<dbReference type="PANTHER" id="PTHR10465:SF1">
    <property type="entry name" value="MITOFUSIN-2"/>
    <property type="match status" value="1"/>
</dbReference>
<keyword evidence="5" id="KW-0378">Hydrolase</keyword>
<reference evidence="15" key="2">
    <citation type="journal article" date="2013" name="Nat. Commun.">
        <title>Genome of the Chinese tree shrew.</title>
        <authorList>
            <person name="Fan Y."/>
            <person name="Huang Z.Y."/>
            <person name="Cao C.C."/>
            <person name="Chen C.S."/>
            <person name="Chen Y.X."/>
            <person name="Fan D.D."/>
            <person name="He J."/>
            <person name="Hou H.L."/>
            <person name="Hu L."/>
            <person name="Hu X.T."/>
            <person name="Jiang X.T."/>
            <person name="Lai R."/>
            <person name="Lang Y.S."/>
            <person name="Liang B."/>
            <person name="Liao S.G."/>
            <person name="Mu D."/>
            <person name="Ma Y.Y."/>
            <person name="Niu Y.Y."/>
            <person name="Sun X.Q."/>
            <person name="Xia J.Q."/>
            <person name="Xiao J."/>
            <person name="Xiong Z.Q."/>
            <person name="Xu L."/>
            <person name="Yang L."/>
            <person name="Zhang Y."/>
            <person name="Zhao W."/>
            <person name="Zhao X.D."/>
            <person name="Zheng Y.T."/>
            <person name="Zhou J.M."/>
            <person name="Zhu Y.B."/>
            <person name="Zhang G.J."/>
            <person name="Wang J."/>
            <person name="Yao Y.G."/>
        </authorList>
    </citation>
    <scope>NUCLEOTIDE SEQUENCE [LARGE SCALE GENOMIC DNA]</scope>
</reference>
<name>L9L102_TUPCH</name>
<sequence>MSLLFSRCNSIVTVKKDKRHMAEVNASPLKHFVTAKKKINGIFEQLGAYIQESATFLEDTYRNAELDPVTTEEQVLDVKGYLSKVRGISEVLARRHMKVAFFGRTSNGKSTVINAMLWDKVLPSGIGHTTNCFLRVEGTDGHEAFLLTEGSEEKRSVKTVNQLAHALHQDEQLHAGSLVSVMWPNSKCPLLKDDLVLMDSPGIDVTTELDSWIDKFCLDADVFVLVANSESTLMQTEKQFFHKVSERLSRPNIFILNNRWDASASEPEYMEEVRRQHMERCTSFLVDELGVVDRAQAGDRIFFVSAKEVLNARIQKAQGMPEGGGALAEGFQVRMFEFQNFERRFEECISQSAVKTKFEQHTVRAKQIAEAVRLIMDSLHIAAQEQRVYCLEMREERQDRLRFIDKQLELLAQDYKLRIKQITEEVERQVSTAMAEEIRRLSVLVDEYQMDFHPSPVVLKVYKNELHRHIEEGLGRNMSDRCSTAITSSLQTMQQDMIDGLKPLLPVSVRNQIDMLVPRQCFSLSYDLNCDKLCADFQEDIEFHFSLGWTMLVNRFLGPKNSRRALMGYNDQASSFSPPGHCGQSVQRPVPLTPANPSMPPLPQGSLTQEELMVSMVTGLASLTSRTSMGILVVGGVVWKAVGWRLIALSFGLYGLLYVYERLTWTTKAKERAFKRQFVEYASEKLQLIISYTGSNCSHQVQQELSGTFAHLCQQVDVTRENLEQEIAAMNKKIEVLDSLQSKAKLLRALLTATSSKFPSQKRGYSLAPARLYFRVHRIVYLRVSTVPLRFRDIEEPGWHPALKTSCSPGAGDTCCGELDYSPGMVETVLRQLNLELLRQLWVGQDAVRRSVAKASSESSLDSSISSNSETPSYQETCSTSSRTYCPRDPLDAFQTDPRDMTRPGLSRAASLPPAKSQHQQYLGRPRPHSAPLPTTSDLNDPEPVAGLNDLGLQKAQVLRSLEARQSKPSKPRVTFCEEQSEEESAVPEKSWRLRPYLGYDWIAGSLDNTSPVSSKPDAFFSKLQKFRESNEEECVYSRPRSQLLGLHEGTVVEDDHECVYCYRVNRRLFLVPVDPGTPCRLCRTSRDQQGPKTLKEPAQVRVSIPLSILDPPHRYRVHRRKSFDASDTLALPRHCLLGWDILPPKSERSSAPKSLDLWSSVSKAQHFRLSASSPSRLALPVRGPPPTPIWSEPQVPGPCAPRQKP</sequence>
<dbReference type="InterPro" id="IPR006884">
    <property type="entry name" value="Fzo/mitofusin_HR2"/>
</dbReference>
<feature type="region of interest" description="Disordered" evidence="12">
    <location>
        <begin position="1169"/>
        <end position="1206"/>
    </location>
</feature>
<dbReference type="AlphaFoldDB" id="L9L102"/>
<evidence type="ECO:0000256" key="12">
    <source>
        <dbReference type="SAM" id="MobiDB-lite"/>
    </source>
</evidence>
<dbReference type="Pfam" id="PF04799">
    <property type="entry name" value="Fzo_mitofusin"/>
    <property type="match status" value="1"/>
</dbReference>
<feature type="coiled-coil region" evidence="11">
    <location>
        <begin position="713"/>
        <end position="740"/>
    </location>
</feature>
<evidence type="ECO:0000313" key="14">
    <source>
        <dbReference type="EMBL" id="ELW68633.1"/>
    </source>
</evidence>
<protein>
    <submittedName>
        <fullName evidence="14">Mitofusin-2</fullName>
    </submittedName>
</protein>
<keyword evidence="9" id="KW-0342">GTP-binding</keyword>
<evidence type="ECO:0000256" key="3">
    <source>
        <dbReference type="ARBA" id="ARBA00022741"/>
    </source>
</evidence>
<accession>L9L102</accession>
<dbReference type="CDD" id="cd09912">
    <property type="entry name" value="DLP_2"/>
    <property type="match status" value="1"/>
</dbReference>
<evidence type="ECO:0000256" key="11">
    <source>
        <dbReference type="SAM" id="Coils"/>
    </source>
</evidence>
<dbReference type="InterPro" id="IPR045063">
    <property type="entry name" value="Dynamin_N"/>
</dbReference>
<dbReference type="GO" id="GO:0030336">
    <property type="term" value="P:negative regulation of cell migration"/>
    <property type="evidence" value="ECO:0007669"/>
    <property type="project" value="InterPro"/>
</dbReference>
<evidence type="ECO:0000256" key="7">
    <source>
        <dbReference type="ARBA" id="ARBA00023054"/>
    </source>
</evidence>
<evidence type="ECO:0000256" key="5">
    <source>
        <dbReference type="ARBA" id="ARBA00022801"/>
    </source>
</evidence>
<evidence type="ECO:0000256" key="9">
    <source>
        <dbReference type="ARBA" id="ARBA00023134"/>
    </source>
</evidence>
<dbReference type="GO" id="GO:0051646">
    <property type="term" value="P:mitochondrion localization"/>
    <property type="evidence" value="ECO:0007669"/>
    <property type="project" value="TreeGrafter"/>
</dbReference>
<evidence type="ECO:0000256" key="10">
    <source>
        <dbReference type="ARBA" id="ARBA00023136"/>
    </source>
</evidence>
<evidence type="ECO:0000256" key="8">
    <source>
        <dbReference type="ARBA" id="ARBA00023128"/>
    </source>
</evidence>
<evidence type="ECO:0000259" key="13">
    <source>
        <dbReference type="PROSITE" id="PS51718"/>
    </source>
</evidence>
<comment type="subcellular location">
    <subcellularLocation>
        <location evidence="1">Mitochondrion outer membrane</location>
        <topology evidence="1">Multi-pass membrane protein</topology>
    </subcellularLocation>
</comment>
<dbReference type="SUPFAM" id="SSF52540">
    <property type="entry name" value="P-loop containing nucleoside triphosphate hydrolases"/>
    <property type="match status" value="1"/>
</dbReference>
<dbReference type="GO" id="GO:0010972">
    <property type="term" value="P:negative regulation of G2/M transition of mitotic cell cycle"/>
    <property type="evidence" value="ECO:0007669"/>
    <property type="project" value="InterPro"/>
</dbReference>
<keyword evidence="2" id="KW-0812">Transmembrane</keyword>
<reference evidence="15" key="1">
    <citation type="submission" date="2012-07" db="EMBL/GenBank/DDBJ databases">
        <title>Genome of the Chinese tree shrew, a rising model animal genetically related to primates.</title>
        <authorList>
            <person name="Zhang G."/>
            <person name="Fan Y."/>
            <person name="Yao Y."/>
            <person name="Huang Z."/>
        </authorList>
    </citation>
    <scope>NUCLEOTIDE SEQUENCE [LARGE SCALE GENOMIC DNA]</scope>
</reference>
<keyword evidence="8" id="KW-0496">Mitochondrion</keyword>
<dbReference type="Pfam" id="PF15734">
    <property type="entry name" value="MIIP"/>
    <property type="match status" value="1"/>
</dbReference>
<evidence type="ECO:0000256" key="4">
    <source>
        <dbReference type="ARBA" id="ARBA00022787"/>
    </source>
</evidence>
<evidence type="ECO:0000256" key="6">
    <source>
        <dbReference type="ARBA" id="ARBA00022989"/>
    </source>
</evidence>
<organism evidence="14 15">
    <name type="scientific">Tupaia chinensis</name>
    <name type="common">Chinese tree shrew</name>
    <name type="synonym">Tupaia belangeri chinensis</name>
    <dbReference type="NCBI Taxonomy" id="246437"/>
    <lineage>
        <taxon>Eukaryota</taxon>
        <taxon>Metazoa</taxon>
        <taxon>Chordata</taxon>
        <taxon>Craniata</taxon>
        <taxon>Vertebrata</taxon>
        <taxon>Euteleostomi</taxon>
        <taxon>Mammalia</taxon>
        <taxon>Eutheria</taxon>
        <taxon>Euarchontoglires</taxon>
        <taxon>Scandentia</taxon>
        <taxon>Tupaiidae</taxon>
        <taxon>Tupaia</taxon>
    </lineage>
</organism>
<dbReference type="GO" id="GO:0005525">
    <property type="term" value="F:GTP binding"/>
    <property type="evidence" value="ECO:0007669"/>
    <property type="project" value="UniProtKB-KW"/>
</dbReference>
<keyword evidence="7 11" id="KW-0175">Coiled coil</keyword>
<evidence type="ECO:0000256" key="1">
    <source>
        <dbReference type="ARBA" id="ARBA00004374"/>
    </source>
</evidence>
<dbReference type="PROSITE" id="PS51718">
    <property type="entry name" value="G_DYNAMIN_2"/>
    <property type="match status" value="1"/>
</dbReference>
<dbReference type="Pfam" id="PF00350">
    <property type="entry name" value="Dynamin_N"/>
    <property type="match status" value="1"/>
</dbReference>
<dbReference type="SUPFAM" id="SSF111479">
    <property type="entry name" value="Fzo-like conserved region"/>
    <property type="match status" value="1"/>
</dbReference>
<keyword evidence="3" id="KW-0547">Nucleotide-binding</keyword>
<feature type="region of interest" description="Disordered" evidence="12">
    <location>
        <begin position="854"/>
        <end position="948"/>
    </location>
</feature>
<dbReference type="InterPro" id="IPR027094">
    <property type="entry name" value="Mitofusin_fam"/>
</dbReference>
<dbReference type="PANTHER" id="PTHR10465">
    <property type="entry name" value="TRANSMEMBRANE GTPASE FZO1"/>
    <property type="match status" value="1"/>
</dbReference>
<evidence type="ECO:0000256" key="2">
    <source>
        <dbReference type="ARBA" id="ARBA00022692"/>
    </source>
</evidence>
<keyword evidence="15" id="KW-1185">Reference proteome</keyword>
<proteinExistence type="predicted"/>
<keyword evidence="6" id="KW-1133">Transmembrane helix</keyword>
<dbReference type="EMBL" id="KB320563">
    <property type="protein sequence ID" value="ELW68633.1"/>
    <property type="molecule type" value="Genomic_DNA"/>
</dbReference>
<dbReference type="GO" id="GO:0008053">
    <property type="term" value="P:mitochondrial fusion"/>
    <property type="evidence" value="ECO:0007669"/>
    <property type="project" value="InterPro"/>
</dbReference>
<dbReference type="GO" id="GO:0003924">
    <property type="term" value="F:GTPase activity"/>
    <property type="evidence" value="ECO:0007669"/>
    <property type="project" value="InterPro"/>
</dbReference>
<feature type="region of interest" description="Disordered" evidence="12">
    <location>
        <begin position="962"/>
        <end position="982"/>
    </location>
</feature>
<dbReference type="Proteomes" id="UP000011518">
    <property type="component" value="Unassembled WGS sequence"/>
</dbReference>
<dbReference type="Gene3D" id="3.40.50.300">
    <property type="entry name" value="P-loop containing nucleotide triphosphate hydrolases"/>
    <property type="match status" value="1"/>
</dbReference>
<dbReference type="eggNOG" id="KOG0448">
    <property type="taxonomic scope" value="Eukaryota"/>
</dbReference>
<dbReference type="GO" id="GO:0005741">
    <property type="term" value="C:mitochondrial outer membrane"/>
    <property type="evidence" value="ECO:0007669"/>
    <property type="project" value="UniProtKB-SubCell"/>
</dbReference>
<dbReference type="FunCoup" id="L9L102">
    <property type="interactions" value="2227"/>
</dbReference>
<dbReference type="STRING" id="246437.L9L102"/>
<feature type="domain" description="Dynamin-type G" evidence="13">
    <location>
        <begin position="93"/>
        <end position="342"/>
    </location>
</feature>
<feature type="compositionally biased region" description="Low complexity" evidence="12">
    <location>
        <begin position="1169"/>
        <end position="1181"/>
    </location>
</feature>
<feature type="compositionally biased region" description="Low complexity" evidence="12">
    <location>
        <begin position="856"/>
        <end position="869"/>
    </location>
</feature>
<dbReference type="InParanoid" id="L9L102"/>
<keyword evidence="10" id="KW-0472">Membrane</keyword>
<gene>
    <name evidence="14" type="ORF">TREES_T100008728</name>
</gene>
<dbReference type="InterPro" id="IPR030381">
    <property type="entry name" value="G_DYNAMIN_dom"/>
</dbReference>
<dbReference type="FunFam" id="3.40.50.300:FF:000214">
    <property type="entry name" value="Mitofusin 2"/>
    <property type="match status" value="1"/>
</dbReference>
<evidence type="ECO:0000313" key="15">
    <source>
        <dbReference type="Proteomes" id="UP000011518"/>
    </source>
</evidence>
<dbReference type="Gene3D" id="1.20.5.110">
    <property type="match status" value="1"/>
</dbReference>
<feature type="compositionally biased region" description="Polar residues" evidence="12">
    <location>
        <begin position="870"/>
        <end position="884"/>
    </location>
</feature>